<dbReference type="Gene3D" id="1.10.10.10">
    <property type="entry name" value="Winged helix-like DNA-binding domain superfamily/Winged helix DNA-binding domain"/>
    <property type="match status" value="1"/>
</dbReference>
<dbReference type="SUPFAM" id="SSF140931">
    <property type="entry name" value="Fic-like"/>
    <property type="match status" value="1"/>
</dbReference>
<evidence type="ECO:0000313" key="4">
    <source>
        <dbReference type="EMBL" id="MBS8122286.1"/>
    </source>
</evidence>
<dbReference type="Pfam" id="PF02661">
    <property type="entry name" value="Fic"/>
    <property type="match status" value="1"/>
</dbReference>
<dbReference type="InterPro" id="IPR036597">
    <property type="entry name" value="Fido-like_dom_sf"/>
</dbReference>
<dbReference type="InterPro" id="IPR036388">
    <property type="entry name" value="WH-like_DNA-bd_sf"/>
</dbReference>
<keyword evidence="1" id="KW-0805">Transcription regulation</keyword>
<reference evidence="4 5" key="1">
    <citation type="journal article" date="2021" name="Nat. Commun.">
        <title>Reductive evolution and unique predatory mode in the CPR bacterium Vampirococcus lugosii.</title>
        <authorList>
            <person name="Moreira D."/>
            <person name="Zivanovic Y."/>
            <person name="Lopez-Archilla A.I."/>
            <person name="Iniesto M."/>
            <person name="Lopez-Garcia P."/>
        </authorList>
    </citation>
    <scope>NUCLEOTIDE SEQUENCE [LARGE SCALE GENOMIC DNA]</scope>
    <source>
        <strain evidence="4">Chiprana</strain>
    </source>
</reference>
<evidence type="ECO:0000256" key="2">
    <source>
        <dbReference type="ARBA" id="ARBA00023163"/>
    </source>
</evidence>
<dbReference type="Proteomes" id="UP000680365">
    <property type="component" value="Unassembled WGS sequence"/>
</dbReference>
<comment type="caution">
    <text evidence="4">The sequence shown here is derived from an EMBL/GenBank/DDBJ whole genome shotgun (WGS) entry which is preliminary data.</text>
</comment>
<dbReference type="PANTHER" id="PTHR13504">
    <property type="entry name" value="FIDO DOMAIN-CONTAINING PROTEIN DDB_G0283145"/>
    <property type="match status" value="1"/>
</dbReference>
<accession>A0ABS5QNT3</accession>
<sequence>MSLIKERRNKILEYIKNHEKVQISDLSHLIEDFQVDKKTIQRDLNKLVEEKQIIKKGTLKSTFYEFSHTNKLFENIDTQKYFDIAYQDRDVIESFNFDIFDILKTDIFNQKENEKLENLQNQFIKNFSQYDSQTLINKEFERVMIEFSWKSSAIEGNTYSLLATEALLKENIPDSTKTPEETQMILNHKDAFNEVIQNKTAFYDLKYQDIEYIHSVLIKNLGVKTNIRKSPVGITGTKYKPLDNEFQIKEALEKTAELINYKESFFEKSFLILILLAYIQAFEDGNKRTSRMLSNAILLAYDSISLSYRAVDIIEYKKAIILFYEQNNISLLKKIFIEQFEDSVKNYFN</sequence>
<dbReference type="EMBL" id="JAEDAM010000066">
    <property type="protein sequence ID" value="MBS8122286.1"/>
    <property type="molecule type" value="Genomic_DNA"/>
</dbReference>
<dbReference type="PANTHER" id="PTHR13504:SF38">
    <property type="entry name" value="FIDO DOMAIN-CONTAINING PROTEIN"/>
    <property type="match status" value="1"/>
</dbReference>
<keyword evidence="2" id="KW-0804">Transcription</keyword>
<dbReference type="InterPro" id="IPR001034">
    <property type="entry name" value="DeoR_HTH"/>
</dbReference>
<dbReference type="Pfam" id="PF08220">
    <property type="entry name" value="HTH_DeoR"/>
    <property type="match status" value="1"/>
</dbReference>
<dbReference type="InterPro" id="IPR040198">
    <property type="entry name" value="Fido_containing"/>
</dbReference>
<name>A0ABS5QNT3_9BACT</name>
<feature type="domain" description="Fido" evidence="3">
    <location>
        <begin position="205"/>
        <end position="338"/>
    </location>
</feature>
<dbReference type="SUPFAM" id="SSF46785">
    <property type="entry name" value="Winged helix' DNA-binding domain"/>
    <property type="match status" value="1"/>
</dbReference>
<proteinExistence type="predicted"/>
<protein>
    <submittedName>
        <fullName evidence="4">Fic family protein</fullName>
    </submittedName>
</protein>
<dbReference type="PROSITE" id="PS51459">
    <property type="entry name" value="FIDO"/>
    <property type="match status" value="1"/>
</dbReference>
<keyword evidence="5" id="KW-1185">Reference proteome</keyword>
<evidence type="ECO:0000259" key="3">
    <source>
        <dbReference type="PROSITE" id="PS51459"/>
    </source>
</evidence>
<dbReference type="InterPro" id="IPR036390">
    <property type="entry name" value="WH_DNA-bd_sf"/>
</dbReference>
<gene>
    <name evidence="4" type="ORF">VAMP_266n45</name>
</gene>
<evidence type="ECO:0000256" key="1">
    <source>
        <dbReference type="ARBA" id="ARBA00023015"/>
    </source>
</evidence>
<dbReference type="InterPro" id="IPR003812">
    <property type="entry name" value="Fido"/>
</dbReference>
<dbReference type="SMART" id="SM00420">
    <property type="entry name" value="HTH_DEOR"/>
    <property type="match status" value="1"/>
</dbReference>
<dbReference type="RefSeq" id="WP_213349715.1">
    <property type="nucleotide sequence ID" value="NZ_JAEDAM010000066.1"/>
</dbReference>
<organism evidence="4 5">
    <name type="scientific">Candidatus Vampirococcus lugosii</name>
    <dbReference type="NCBI Taxonomy" id="2789015"/>
    <lineage>
        <taxon>Bacteria</taxon>
        <taxon>Candidatus Absconditibacteriota</taxon>
        <taxon>Vampirococcus</taxon>
    </lineage>
</organism>
<dbReference type="Gene3D" id="1.10.3290.10">
    <property type="entry name" value="Fido-like domain"/>
    <property type="match status" value="1"/>
</dbReference>
<evidence type="ECO:0000313" key="5">
    <source>
        <dbReference type="Proteomes" id="UP000680365"/>
    </source>
</evidence>